<gene>
    <name evidence="1" type="ORF">S03H2_36378</name>
</gene>
<name>X1GBZ3_9ZZZZ</name>
<feature type="non-terminal residue" evidence="1">
    <location>
        <position position="267"/>
    </location>
</feature>
<evidence type="ECO:0000313" key="1">
    <source>
        <dbReference type="EMBL" id="GAH55411.1"/>
    </source>
</evidence>
<comment type="caution">
    <text evidence="1">The sequence shown here is derived from an EMBL/GenBank/DDBJ whole genome shotgun (WGS) entry which is preliminary data.</text>
</comment>
<organism evidence="1">
    <name type="scientific">marine sediment metagenome</name>
    <dbReference type="NCBI Taxonomy" id="412755"/>
    <lineage>
        <taxon>unclassified sequences</taxon>
        <taxon>metagenomes</taxon>
        <taxon>ecological metagenomes</taxon>
    </lineage>
</organism>
<evidence type="ECO:0008006" key="2">
    <source>
        <dbReference type="Google" id="ProtNLM"/>
    </source>
</evidence>
<accession>X1GBZ3</accession>
<dbReference type="AlphaFoldDB" id="X1GBZ3"/>
<sequence length="267" mass="31329">MVCILDEAHKGDREESKRQHIYSILSRNGFLFNSSATFIDLRDIITCAFEFNLSSFINAGYGKHISILNQEIRAFRDNEDYSGEEKQKIVLKSLILLTYAKKFYENIAEIKQGLYHNPLLLTLVNSVNTEDADLKLFFRELEKIGKGDVEEEIFRLSLDELWEELKQEPKFMFEDNKKVEIDKDIFKSITKNDILNYVYNSETNGEIEILRRLSNKKELAFKLKTSDIPFALIKIGDISGWLKEELVGYEIQERFEDESYFESLNRE</sequence>
<dbReference type="EMBL" id="BARU01022314">
    <property type="protein sequence ID" value="GAH55411.1"/>
    <property type="molecule type" value="Genomic_DNA"/>
</dbReference>
<protein>
    <recommendedName>
        <fullName evidence="2">Helicase/UvrB N-terminal domain-containing protein</fullName>
    </recommendedName>
</protein>
<proteinExistence type="predicted"/>
<reference evidence="1" key="1">
    <citation type="journal article" date="2014" name="Front. Microbiol.">
        <title>High frequency of phylogenetically diverse reductive dehalogenase-homologous genes in deep subseafloor sedimentary metagenomes.</title>
        <authorList>
            <person name="Kawai M."/>
            <person name="Futagami T."/>
            <person name="Toyoda A."/>
            <person name="Takaki Y."/>
            <person name="Nishi S."/>
            <person name="Hori S."/>
            <person name="Arai W."/>
            <person name="Tsubouchi T."/>
            <person name="Morono Y."/>
            <person name="Uchiyama I."/>
            <person name="Ito T."/>
            <person name="Fujiyama A."/>
            <person name="Inagaki F."/>
            <person name="Takami H."/>
        </authorList>
    </citation>
    <scope>NUCLEOTIDE SEQUENCE</scope>
    <source>
        <strain evidence="1">Expedition CK06-06</strain>
    </source>
</reference>